<keyword evidence="3" id="KW-1185">Reference proteome</keyword>
<dbReference type="Proteomes" id="UP000218209">
    <property type="component" value="Unassembled WGS sequence"/>
</dbReference>
<proteinExistence type="predicted"/>
<dbReference type="AlphaFoldDB" id="A0A1X6NXI2"/>
<evidence type="ECO:0000313" key="3">
    <source>
        <dbReference type="Proteomes" id="UP000218209"/>
    </source>
</evidence>
<protein>
    <submittedName>
        <fullName evidence="2">Uncharacterized protein</fullName>
    </submittedName>
</protein>
<feature type="compositionally biased region" description="Basic and acidic residues" evidence="1">
    <location>
        <begin position="542"/>
        <end position="552"/>
    </location>
</feature>
<feature type="region of interest" description="Disordered" evidence="1">
    <location>
        <begin position="486"/>
        <end position="573"/>
    </location>
</feature>
<reference evidence="2 3" key="1">
    <citation type="submission" date="2017-03" db="EMBL/GenBank/DDBJ databases">
        <title>WGS assembly of Porphyra umbilicalis.</title>
        <authorList>
            <person name="Brawley S.H."/>
            <person name="Blouin N.A."/>
            <person name="Ficko-Blean E."/>
            <person name="Wheeler G.L."/>
            <person name="Lohr M."/>
            <person name="Goodson H.V."/>
            <person name="Jenkins J.W."/>
            <person name="Blaby-Haas C.E."/>
            <person name="Helliwell K.E."/>
            <person name="Chan C."/>
            <person name="Marriage T."/>
            <person name="Bhattacharya D."/>
            <person name="Klein A.S."/>
            <person name="Badis Y."/>
            <person name="Brodie J."/>
            <person name="Cao Y."/>
            <person name="Collen J."/>
            <person name="Dittami S.M."/>
            <person name="Gachon C.M."/>
            <person name="Green B.R."/>
            <person name="Karpowicz S."/>
            <person name="Kim J.W."/>
            <person name="Kudahl U."/>
            <person name="Lin S."/>
            <person name="Michel G."/>
            <person name="Mittag M."/>
            <person name="Olson B.J."/>
            <person name="Pangilinan J."/>
            <person name="Peng Y."/>
            <person name="Qiu H."/>
            <person name="Shu S."/>
            <person name="Singer J.T."/>
            <person name="Smith A.G."/>
            <person name="Sprecher B.N."/>
            <person name="Wagner V."/>
            <person name="Wang W."/>
            <person name="Wang Z.-Y."/>
            <person name="Yan J."/>
            <person name="Yarish C."/>
            <person name="Zoeuner-Riek S."/>
            <person name="Zhuang Y."/>
            <person name="Zou Y."/>
            <person name="Lindquist E.A."/>
            <person name="Grimwood J."/>
            <person name="Barry K."/>
            <person name="Rokhsar D.S."/>
            <person name="Schmutz J."/>
            <person name="Stiller J.W."/>
            <person name="Grossman A.R."/>
            <person name="Prochnik S.E."/>
        </authorList>
    </citation>
    <scope>NUCLEOTIDE SEQUENCE [LARGE SCALE GENOMIC DNA]</scope>
    <source>
        <strain evidence="2">4086291</strain>
    </source>
</reference>
<feature type="compositionally biased region" description="Low complexity" evidence="1">
    <location>
        <begin position="269"/>
        <end position="278"/>
    </location>
</feature>
<feature type="compositionally biased region" description="Low complexity" evidence="1">
    <location>
        <begin position="63"/>
        <end position="74"/>
    </location>
</feature>
<accession>A0A1X6NXI2</accession>
<feature type="compositionally biased region" description="Gly residues" evidence="1">
    <location>
        <begin position="324"/>
        <end position="346"/>
    </location>
</feature>
<organism evidence="2 3">
    <name type="scientific">Porphyra umbilicalis</name>
    <name type="common">Purple laver</name>
    <name type="synonym">Red alga</name>
    <dbReference type="NCBI Taxonomy" id="2786"/>
    <lineage>
        <taxon>Eukaryota</taxon>
        <taxon>Rhodophyta</taxon>
        <taxon>Bangiophyceae</taxon>
        <taxon>Bangiales</taxon>
        <taxon>Bangiaceae</taxon>
        <taxon>Porphyra</taxon>
    </lineage>
</organism>
<feature type="compositionally biased region" description="Low complexity" evidence="1">
    <location>
        <begin position="160"/>
        <end position="171"/>
    </location>
</feature>
<feature type="region of interest" description="Disordered" evidence="1">
    <location>
        <begin position="313"/>
        <end position="433"/>
    </location>
</feature>
<evidence type="ECO:0000313" key="2">
    <source>
        <dbReference type="EMBL" id="OSX73331.1"/>
    </source>
</evidence>
<gene>
    <name evidence="2" type="ORF">BU14_0357s0024</name>
</gene>
<dbReference type="EMBL" id="KV919003">
    <property type="protein sequence ID" value="OSX73330.1"/>
    <property type="molecule type" value="Genomic_DNA"/>
</dbReference>
<feature type="region of interest" description="Disordered" evidence="1">
    <location>
        <begin position="267"/>
        <end position="288"/>
    </location>
</feature>
<name>A0A1X6NXI2_PORUM</name>
<evidence type="ECO:0000256" key="1">
    <source>
        <dbReference type="SAM" id="MobiDB-lite"/>
    </source>
</evidence>
<feature type="region of interest" description="Disordered" evidence="1">
    <location>
        <begin position="37"/>
        <end position="105"/>
    </location>
</feature>
<feature type="region of interest" description="Disordered" evidence="1">
    <location>
        <begin position="131"/>
        <end position="171"/>
    </location>
</feature>
<feature type="compositionally biased region" description="Low complexity" evidence="1">
    <location>
        <begin position="374"/>
        <end position="388"/>
    </location>
</feature>
<sequence length="573" mass="59963">MYHMQQCDPLFFAESIQAYMPTAQRGGHRARERFIPAVQGDSQQHEPPYRRSAAAHWYPPPALSQQLPPLQAPSFVGSASYRRDTPASRTWHGGATSTIPSVASLPPLQAPRHEVMAARHEMPPPLYTPPQRPALPPLTGFMPPSRRVEQLPPPPPRQPQPQQQPQQQPLQAVHAIERYRDKAGILPAMADDHLKRARTESTEAAVAAFRPVSKVRPRSYYPAVGEAAVAGLVAEPLLRTRPHRPLPSAVKQPYVPHPSYGEAPVPATDVAPALGVPDVAPPPPLPEQENRALLSQEQRGRLFQQLLFVRTFGPPGSKLPGDPWGRGGGDGGDGGGGRGRGGGGGDTPRSRRHTPPLSPVHRQDSDVGSAQNQRRGAPPSSSAPVSGPAGAGAGAVRPREGRPSAAESSRVSDAKTAGGGGGEDEALPPLLPPLAAPAQLAPLMGLPPLVASRAPLMSPLAVPPPPSRPATAPTSVAAMTALRGRDDGQLEESPAATEPLATLPHHRGGGATTATVQPRPPPRPHAPAAVGLAPVPPLHFPAGERRDAESGKGVRAPLPSPVTPASAAQGGGR</sequence>
<dbReference type="EMBL" id="KV919003">
    <property type="protein sequence ID" value="OSX73331.1"/>
    <property type="molecule type" value="Genomic_DNA"/>
</dbReference>